<keyword evidence="3" id="KW-1185">Reference proteome</keyword>
<name>A0A0N5B873_STREA</name>
<dbReference type="WBParaSite" id="SPAL_0000224600.1">
    <property type="protein sequence ID" value="SPAL_0000224600.1"/>
    <property type="gene ID" value="SPAL_0000224600"/>
</dbReference>
<dbReference type="InterPro" id="IPR036028">
    <property type="entry name" value="SH3-like_dom_sf"/>
</dbReference>
<evidence type="ECO:0000259" key="2">
    <source>
        <dbReference type="Pfam" id="PF07653"/>
    </source>
</evidence>
<dbReference type="Pfam" id="PF07653">
    <property type="entry name" value="SH3_2"/>
    <property type="match status" value="1"/>
</dbReference>
<reference evidence="4" key="1">
    <citation type="submission" date="2017-02" db="UniProtKB">
        <authorList>
            <consortium name="WormBaseParasite"/>
        </authorList>
    </citation>
    <scope>IDENTIFICATION</scope>
</reference>
<dbReference type="Gene3D" id="2.30.30.40">
    <property type="entry name" value="SH3 Domains"/>
    <property type="match status" value="1"/>
</dbReference>
<accession>A0A0N5B873</accession>
<sequence>MEMTTVPLIPEPDYNSINKYDRGLHHHYIPSIPKKEITSLPKNLLERYEKISQLQYNKPIDKERALRIARTQGVPVLPHTDNNETSNSDKIIITNRAMLVHVKNHKNFDDEGHNFESCKNCIICRCNTNNNLPSPSQNKNSFNKNQEEYIPTNCDLLEDVPQEPGYLSPILLDLSNDTQKKLIFPRSLHKRKDKQTDNLNNDHILNNDIEEQITRKIIVTRSFNASRLDELSVNYGEVVKLITIKDSWCLIENSDNLKGWVPYPESFL</sequence>
<evidence type="ECO:0000313" key="4">
    <source>
        <dbReference type="WBParaSite" id="SPAL_0000224600.1"/>
    </source>
</evidence>
<dbReference type="InterPro" id="IPR001452">
    <property type="entry name" value="SH3_domain"/>
</dbReference>
<dbReference type="SUPFAM" id="SSF50044">
    <property type="entry name" value="SH3-domain"/>
    <property type="match status" value="1"/>
</dbReference>
<protein>
    <submittedName>
        <fullName evidence="4">SH3 domain-containing protein</fullName>
    </submittedName>
</protein>
<feature type="domain" description="SH3" evidence="2">
    <location>
        <begin position="217"/>
        <end position="262"/>
    </location>
</feature>
<organism evidence="3 4">
    <name type="scientific">Strongyloides papillosus</name>
    <name type="common">Intestinal threadworm</name>
    <dbReference type="NCBI Taxonomy" id="174720"/>
    <lineage>
        <taxon>Eukaryota</taxon>
        <taxon>Metazoa</taxon>
        <taxon>Ecdysozoa</taxon>
        <taxon>Nematoda</taxon>
        <taxon>Chromadorea</taxon>
        <taxon>Rhabditida</taxon>
        <taxon>Tylenchina</taxon>
        <taxon>Panagrolaimomorpha</taxon>
        <taxon>Strongyloidoidea</taxon>
        <taxon>Strongyloididae</taxon>
        <taxon>Strongyloides</taxon>
    </lineage>
</organism>
<keyword evidence="1" id="KW-0728">SH3 domain</keyword>
<dbReference type="AlphaFoldDB" id="A0A0N5B873"/>
<evidence type="ECO:0000313" key="3">
    <source>
        <dbReference type="Proteomes" id="UP000046392"/>
    </source>
</evidence>
<proteinExistence type="predicted"/>
<evidence type="ECO:0000256" key="1">
    <source>
        <dbReference type="ARBA" id="ARBA00022443"/>
    </source>
</evidence>
<dbReference type="Proteomes" id="UP000046392">
    <property type="component" value="Unplaced"/>
</dbReference>